<feature type="region of interest" description="Disordered" evidence="1">
    <location>
        <begin position="1"/>
        <end position="112"/>
    </location>
</feature>
<feature type="compositionally biased region" description="Basic and acidic residues" evidence="1">
    <location>
        <begin position="66"/>
        <end position="76"/>
    </location>
</feature>
<feature type="compositionally biased region" description="Polar residues" evidence="1">
    <location>
        <begin position="1"/>
        <end position="12"/>
    </location>
</feature>
<dbReference type="InterPro" id="IPR036249">
    <property type="entry name" value="Thioredoxin-like_sf"/>
</dbReference>
<dbReference type="Gene3D" id="3.40.30.10">
    <property type="entry name" value="Glutaredoxin"/>
    <property type="match status" value="1"/>
</dbReference>
<proteinExistence type="predicted"/>
<sequence>MGNNSTRGSSWSRTEEQPEPTDEPAQTDVTTFSDSDEVSTNQSGPVGPGAGAGAIAGSSSLVGQEQGEHDEEHPVNDEVPDEEFHDNESDEGEQPEKDVDEDEDDEEEDDTVTITQVVDPLSFVSFDMQPVMKRVAENYDEQVDIEFVPAPVREIPEEPPAARNGMPLDPSVWSDLPETTEMATRAWIAAMRQGCGDEYLRRTWITVFAEGIAPDQTTLRTTAEDLDLDVKQFDADMDDVDLPTGACPELPVTNVATDVPAPKTGPLRYAELRVLLATRGVAATARRSVDEFVAEHQPVATAEVREVYEHPTLEEAVAALEQAEGVSRQHIGIGTFWRRS</sequence>
<protein>
    <submittedName>
        <fullName evidence="2">DsbA family protein</fullName>
    </submittedName>
</protein>
<reference evidence="2 3" key="1">
    <citation type="journal article" date="2019" name="Int. J. Syst. Evol. Microbiol.">
        <title>The Global Catalogue of Microorganisms (GCM) 10K type strain sequencing project: providing services to taxonomists for standard genome sequencing and annotation.</title>
        <authorList>
            <consortium name="The Broad Institute Genomics Platform"/>
            <consortium name="The Broad Institute Genome Sequencing Center for Infectious Disease"/>
            <person name="Wu L."/>
            <person name="Ma J."/>
        </authorList>
    </citation>
    <scope>NUCLEOTIDE SEQUENCE [LARGE SCALE GENOMIC DNA]</scope>
    <source>
        <strain evidence="2 3">PSRA2</strain>
    </source>
</reference>
<dbReference type="RefSeq" id="WP_304446935.1">
    <property type="nucleotide sequence ID" value="NZ_JARRAH010000001.1"/>
</dbReference>
<evidence type="ECO:0000313" key="2">
    <source>
        <dbReference type="EMBL" id="MFC6835228.1"/>
    </source>
</evidence>
<dbReference type="EMBL" id="JBHSXM010000001">
    <property type="protein sequence ID" value="MFC6835228.1"/>
    <property type="molecule type" value="Genomic_DNA"/>
</dbReference>
<organism evidence="2 3">
    <name type="scientific">Halomarina ordinaria</name>
    <dbReference type="NCBI Taxonomy" id="3033939"/>
    <lineage>
        <taxon>Archaea</taxon>
        <taxon>Methanobacteriati</taxon>
        <taxon>Methanobacteriota</taxon>
        <taxon>Stenosarchaea group</taxon>
        <taxon>Halobacteria</taxon>
        <taxon>Halobacteriales</taxon>
        <taxon>Natronomonadaceae</taxon>
        <taxon>Halomarina</taxon>
    </lineage>
</organism>
<feature type="compositionally biased region" description="Acidic residues" evidence="1">
    <location>
        <begin position="78"/>
        <end position="111"/>
    </location>
</feature>
<evidence type="ECO:0000256" key="1">
    <source>
        <dbReference type="SAM" id="MobiDB-lite"/>
    </source>
</evidence>
<name>A0ABD5U582_9EURY</name>
<evidence type="ECO:0000313" key="3">
    <source>
        <dbReference type="Proteomes" id="UP001596406"/>
    </source>
</evidence>
<feature type="compositionally biased region" description="Polar residues" evidence="1">
    <location>
        <begin position="27"/>
        <end position="42"/>
    </location>
</feature>
<dbReference type="SUPFAM" id="SSF52833">
    <property type="entry name" value="Thioredoxin-like"/>
    <property type="match status" value="1"/>
</dbReference>
<dbReference type="Proteomes" id="UP001596406">
    <property type="component" value="Unassembled WGS sequence"/>
</dbReference>
<comment type="caution">
    <text evidence="2">The sequence shown here is derived from an EMBL/GenBank/DDBJ whole genome shotgun (WGS) entry which is preliminary data.</text>
</comment>
<accession>A0ABD5U582</accession>
<dbReference type="AlphaFoldDB" id="A0ABD5U582"/>
<keyword evidence="3" id="KW-1185">Reference proteome</keyword>
<gene>
    <name evidence="2" type="ORF">ACFQHK_01745</name>
</gene>